<proteinExistence type="predicted"/>
<name>A0A1B6LUV9_9HEMI</name>
<sequence>MKSITLPQLKTCCGCGSLQSGSKLFGFIALVGSLLICIECAFGIILLHVEPKYVTVTAGALCIELMVHLVHAVTSVCLLLGIYQKKPNLMFWWLISAMVILLMEAFLLPSLLIRALHIHLPYDQDYKMVAITLLMLFDDVYGWLVVLSYYRMLTPQDLV</sequence>
<dbReference type="InterPro" id="IPR031720">
    <property type="entry name" value="DUF4728"/>
</dbReference>
<keyword evidence="1" id="KW-0812">Transmembrane</keyword>
<evidence type="ECO:0000313" key="2">
    <source>
        <dbReference type="EMBL" id="JAT27433.1"/>
    </source>
</evidence>
<dbReference type="EMBL" id="GEBQ01012544">
    <property type="protein sequence ID" value="JAT27433.1"/>
    <property type="molecule type" value="Transcribed_RNA"/>
</dbReference>
<evidence type="ECO:0008006" key="3">
    <source>
        <dbReference type="Google" id="ProtNLM"/>
    </source>
</evidence>
<organism evidence="2">
    <name type="scientific">Graphocephala atropunctata</name>
    <dbReference type="NCBI Taxonomy" id="36148"/>
    <lineage>
        <taxon>Eukaryota</taxon>
        <taxon>Metazoa</taxon>
        <taxon>Ecdysozoa</taxon>
        <taxon>Arthropoda</taxon>
        <taxon>Hexapoda</taxon>
        <taxon>Insecta</taxon>
        <taxon>Pterygota</taxon>
        <taxon>Neoptera</taxon>
        <taxon>Paraneoptera</taxon>
        <taxon>Hemiptera</taxon>
        <taxon>Auchenorrhyncha</taxon>
        <taxon>Membracoidea</taxon>
        <taxon>Cicadellidae</taxon>
        <taxon>Cicadellinae</taxon>
        <taxon>Cicadellini</taxon>
        <taxon>Graphocephala</taxon>
    </lineage>
</organism>
<feature type="transmembrane region" description="Helical" evidence="1">
    <location>
        <begin position="89"/>
        <end position="116"/>
    </location>
</feature>
<dbReference type="PANTHER" id="PTHR36694">
    <property type="entry name" value="PASIFLORA 1, ISOFORM A-RELATED"/>
    <property type="match status" value="1"/>
</dbReference>
<reference evidence="2" key="1">
    <citation type="submission" date="2015-11" db="EMBL/GenBank/DDBJ databases">
        <title>De novo transcriptome assembly of four potential Pierce s Disease insect vectors from Arizona vineyards.</title>
        <authorList>
            <person name="Tassone E.E."/>
        </authorList>
    </citation>
    <scope>NUCLEOTIDE SEQUENCE</scope>
</reference>
<dbReference type="AlphaFoldDB" id="A0A1B6LUV9"/>
<feature type="transmembrane region" description="Helical" evidence="1">
    <location>
        <begin position="24"/>
        <end position="49"/>
    </location>
</feature>
<keyword evidence="1" id="KW-1133">Transmembrane helix</keyword>
<feature type="transmembrane region" description="Helical" evidence="1">
    <location>
        <begin position="61"/>
        <end position="83"/>
    </location>
</feature>
<protein>
    <recommendedName>
        <fullName evidence="3">MARVEL domain-containing protein</fullName>
    </recommendedName>
</protein>
<keyword evidence="1" id="KW-0472">Membrane</keyword>
<evidence type="ECO:0000256" key="1">
    <source>
        <dbReference type="SAM" id="Phobius"/>
    </source>
</evidence>
<accession>A0A1B6LUV9</accession>
<feature type="transmembrane region" description="Helical" evidence="1">
    <location>
        <begin position="128"/>
        <end position="150"/>
    </location>
</feature>
<dbReference type="Pfam" id="PF15860">
    <property type="entry name" value="DUF4728"/>
    <property type="match status" value="1"/>
</dbReference>
<gene>
    <name evidence="2" type="ORF">g.15196</name>
</gene>
<dbReference type="PANTHER" id="PTHR36694:SF11">
    <property type="entry name" value="LP21121P-RELATED"/>
    <property type="match status" value="1"/>
</dbReference>